<dbReference type="OrthoDB" id="342818at2157"/>
<name>A0A7D5L8J3_9EURY</name>
<feature type="region of interest" description="Disordered" evidence="1">
    <location>
        <begin position="16"/>
        <end position="69"/>
    </location>
</feature>
<accession>A0A7D5L8J3</accession>
<proteinExistence type="predicted"/>
<protein>
    <submittedName>
        <fullName evidence="2">Uncharacterized protein</fullName>
    </submittedName>
</protein>
<evidence type="ECO:0000313" key="3">
    <source>
        <dbReference type="Proteomes" id="UP000509626"/>
    </source>
</evidence>
<reference evidence="2 3" key="1">
    <citation type="submission" date="2020-06" db="EMBL/GenBank/DDBJ databases">
        <title>NJ-3-1, isolated from saline soil.</title>
        <authorList>
            <person name="Cui H.L."/>
            <person name="Shi X."/>
        </authorList>
    </citation>
    <scope>NUCLEOTIDE SEQUENCE [LARGE SCALE GENOMIC DNA]</scope>
    <source>
        <strain evidence="2 3">NJ-3-1</strain>
    </source>
</reference>
<feature type="region of interest" description="Disordered" evidence="1">
    <location>
        <begin position="114"/>
        <end position="150"/>
    </location>
</feature>
<dbReference type="Proteomes" id="UP000509626">
    <property type="component" value="Chromosome"/>
</dbReference>
<dbReference type="RefSeq" id="WP_179267432.1">
    <property type="nucleotide sequence ID" value="NZ_CP058579.1"/>
</dbReference>
<sequence length="150" mass="16026">MGRDIRLPDVLHVPYASPARGLFDRDTDVSDEEPSDDADRFEPVAGTAPAEGSEDDGEADANDEPRLAPVRLRDDDFSGTLKRAVDQEAGVVLYAYENGNGGGLAAVPLAETELPTGSDRRPRRAYRVPFTGAGTASRTPGTPGSRCRVR</sequence>
<feature type="compositionally biased region" description="Acidic residues" evidence="1">
    <location>
        <begin position="52"/>
        <end position="62"/>
    </location>
</feature>
<organism evidence="2 3">
    <name type="scientific">Halorarum salinum</name>
    <dbReference type="NCBI Taxonomy" id="2743089"/>
    <lineage>
        <taxon>Archaea</taxon>
        <taxon>Methanobacteriati</taxon>
        <taxon>Methanobacteriota</taxon>
        <taxon>Stenosarchaea group</taxon>
        <taxon>Halobacteria</taxon>
        <taxon>Halobacteriales</taxon>
        <taxon>Haloferacaceae</taxon>
        <taxon>Halorarum</taxon>
    </lineage>
</organism>
<gene>
    <name evidence="2" type="ORF">HUG12_03425</name>
</gene>
<evidence type="ECO:0000256" key="1">
    <source>
        <dbReference type="SAM" id="MobiDB-lite"/>
    </source>
</evidence>
<evidence type="ECO:0000313" key="2">
    <source>
        <dbReference type="EMBL" id="QLG60846.1"/>
    </source>
</evidence>
<dbReference type="GeneID" id="56036478"/>
<dbReference type="KEGG" id="halu:HUG12_03425"/>
<dbReference type="AlphaFoldDB" id="A0A7D5L8J3"/>
<keyword evidence="3" id="KW-1185">Reference proteome</keyword>
<dbReference type="EMBL" id="CP058579">
    <property type="protein sequence ID" value="QLG60846.1"/>
    <property type="molecule type" value="Genomic_DNA"/>
</dbReference>